<dbReference type="PANTHER" id="PTHR42783">
    <property type="entry name" value="GLUTAMATE SYNTHASE [NADPH] SMALL CHAIN"/>
    <property type="match status" value="1"/>
</dbReference>
<dbReference type="InterPro" id="IPR036010">
    <property type="entry name" value="2Fe-2S_ferredoxin-like_sf"/>
</dbReference>
<dbReference type="InterPro" id="IPR009051">
    <property type="entry name" value="Helical_ferredxn"/>
</dbReference>
<accession>A0ABS4GE93</accession>
<dbReference type="InterPro" id="IPR006656">
    <property type="entry name" value="Mopterin_OxRdtase"/>
</dbReference>
<dbReference type="CDD" id="cd00207">
    <property type="entry name" value="fer2"/>
    <property type="match status" value="1"/>
</dbReference>
<dbReference type="Gene3D" id="3.40.228.10">
    <property type="entry name" value="Dimethylsulfoxide Reductase, domain 2"/>
    <property type="match status" value="1"/>
</dbReference>
<evidence type="ECO:0000313" key="8">
    <source>
        <dbReference type="Proteomes" id="UP001519342"/>
    </source>
</evidence>
<dbReference type="Gene3D" id="3.30.70.20">
    <property type="match status" value="1"/>
</dbReference>
<evidence type="ECO:0000256" key="4">
    <source>
        <dbReference type="ARBA" id="ARBA00023014"/>
    </source>
</evidence>
<gene>
    <name evidence="7" type="ORF">J2Z76_001541</name>
</gene>
<protein>
    <submittedName>
        <fullName evidence="7">Formate dehydrogenase major subunit</fullName>
        <ecNumber evidence="7">1.17.1.9</ecNumber>
    </submittedName>
</protein>
<dbReference type="PROSITE" id="PS51379">
    <property type="entry name" value="4FE4S_FER_2"/>
    <property type="match status" value="2"/>
</dbReference>
<dbReference type="InterPro" id="IPR023753">
    <property type="entry name" value="FAD/NAD-binding_dom"/>
</dbReference>
<feature type="domain" description="4Fe-4S ferredoxin-type" evidence="6">
    <location>
        <begin position="646"/>
        <end position="676"/>
    </location>
</feature>
<dbReference type="InterPro" id="IPR017896">
    <property type="entry name" value="4Fe4S_Fe-S-bd"/>
</dbReference>
<dbReference type="Pfam" id="PF07992">
    <property type="entry name" value="Pyr_redox_2"/>
    <property type="match status" value="1"/>
</dbReference>
<proteinExistence type="predicted"/>
<organism evidence="7 8">
    <name type="scientific">Sedimentibacter acidaminivorans</name>
    <dbReference type="NCBI Taxonomy" id="913099"/>
    <lineage>
        <taxon>Bacteria</taxon>
        <taxon>Bacillati</taxon>
        <taxon>Bacillota</taxon>
        <taxon>Tissierellia</taxon>
        <taxon>Sedimentibacter</taxon>
    </lineage>
</organism>
<dbReference type="PRINTS" id="PR00419">
    <property type="entry name" value="ADXRDTASE"/>
</dbReference>
<dbReference type="InterPro" id="IPR036188">
    <property type="entry name" value="FAD/NAD-bd_sf"/>
</dbReference>
<dbReference type="EC" id="1.17.1.9" evidence="7"/>
<evidence type="ECO:0000256" key="3">
    <source>
        <dbReference type="ARBA" id="ARBA00023004"/>
    </source>
</evidence>
<keyword evidence="8" id="KW-1185">Reference proteome</keyword>
<dbReference type="Pfam" id="PF04879">
    <property type="entry name" value="Molybdop_Fe4S4"/>
    <property type="match status" value="1"/>
</dbReference>
<dbReference type="SUPFAM" id="SSF53706">
    <property type="entry name" value="Formate dehydrogenase/DMSO reductase, domains 1-3"/>
    <property type="match status" value="1"/>
</dbReference>
<dbReference type="SUPFAM" id="SSF54292">
    <property type="entry name" value="2Fe-2S ferredoxin-like"/>
    <property type="match status" value="1"/>
</dbReference>
<evidence type="ECO:0000256" key="1">
    <source>
        <dbReference type="ARBA" id="ARBA00022723"/>
    </source>
</evidence>
<dbReference type="Pfam" id="PF22117">
    <property type="entry name" value="Fer4_Nqo3"/>
    <property type="match status" value="1"/>
</dbReference>
<evidence type="ECO:0000259" key="5">
    <source>
        <dbReference type="PROSITE" id="PS51085"/>
    </source>
</evidence>
<dbReference type="Pfam" id="PF14691">
    <property type="entry name" value="Fer4_20"/>
    <property type="match status" value="1"/>
</dbReference>
<comment type="caution">
    <text evidence="7">The sequence shown here is derived from an EMBL/GenBank/DDBJ whole genome shotgun (WGS) entry which is preliminary data.</text>
</comment>
<dbReference type="EMBL" id="JAGGKS010000004">
    <property type="protein sequence ID" value="MBP1925680.1"/>
    <property type="molecule type" value="Genomic_DNA"/>
</dbReference>
<keyword evidence="4" id="KW-0411">Iron-sulfur</keyword>
<dbReference type="Pfam" id="PF13510">
    <property type="entry name" value="Fer2_4"/>
    <property type="match status" value="1"/>
</dbReference>
<dbReference type="PROSITE" id="PS51085">
    <property type="entry name" value="2FE2S_FER_2"/>
    <property type="match status" value="1"/>
</dbReference>
<keyword evidence="3" id="KW-0408">Iron</keyword>
<dbReference type="SMART" id="SM00926">
    <property type="entry name" value="Molybdop_Fe4S4"/>
    <property type="match status" value="1"/>
</dbReference>
<dbReference type="InterPro" id="IPR001041">
    <property type="entry name" value="2Fe-2S_ferredoxin-type"/>
</dbReference>
<dbReference type="InterPro" id="IPR006963">
    <property type="entry name" value="Mopterin_OxRdtase_4Fe-4S_dom"/>
</dbReference>
<dbReference type="Proteomes" id="UP001519342">
    <property type="component" value="Unassembled WGS sequence"/>
</dbReference>
<evidence type="ECO:0000256" key="2">
    <source>
        <dbReference type="ARBA" id="ARBA00023002"/>
    </source>
</evidence>
<dbReference type="Gene3D" id="2.20.25.90">
    <property type="entry name" value="ADC-like domains"/>
    <property type="match status" value="1"/>
</dbReference>
<dbReference type="PANTHER" id="PTHR42783:SF3">
    <property type="entry name" value="GLUTAMATE SYNTHASE [NADPH] SMALL CHAIN-RELATED"/>
    <property type="match status" value="1"/>
</dbReference>
<evidence type="ECO:0000259" key="6">
    <source>
        <dbReference type="PROSITE" id="PS51379"/>
    </source>
</evidence>
<dbReference type="InterPro" id="IPR042204">
    <property type="entry name" value="2Fe-2S-bd_N"/>
</dbReference>
<dbReference type="InterPro" id="IPR054351">
    <property type="entry name" value="NADH_UbQ_OxRdtase_ferredoxin"/>
</dbReference>
<dbReference type="Gene3D" id="3.40.50.740">
    <property type="match status" value="2"/>
</dbReference>
<dbReference type="Gene3D" id="1.10.1060.10">
    <property type="entry name" value="Alpha-helical ferredoxin"/>
    <property type="match status" value="1"/>
</dbReference>
<name>A0ABS4GE93_9FIRM</name>
<dbReference type="Gene3D" id="3.10.20.440">
    <property type="entry name" value="2Fe-2S iron-sulphur cluster binding domain, sarcosine oxidase, alpha subunit, N-terminal domain"/>
    <property type="match status" value="1"/>
</dbReference>
<keyword evidence="1" id="KW-0479">Metal-binding</keyword>
<sequence length="1151" mass="126362">MSLVKFNINGKEITTVAGKNILEAALENNIEIPHLCHDERIEAYGGCGLCIVEVEGMPKLARACSTPATNGMVISTETKRVVGARNMALQMLVSTHRGDCKAPCTLACPAHTDVQGYVGLVANKQYKEALKLIKEKLPLPASIGRVCPHPCEADCRRQLVEEPISIACVKTFAADKDLNDDAVYVPSLKPSTGKKVAVVGAGPAGLSAAYFLLREGHEVEIFEAMKKPGGMMRYGIPEYRLPKSVIDAEVAVIEAMGAKLNYGVKVGDDITLEHLQNKNDAVFLGIGAWKSSSLRCEGEETPGVMGGIDFLIDVAENKPVKLGKKVIVVGGGNTAMDVARTSIRLGAEEVRVVYRRTEDEMPAEKIEIKEAKEEGVIFSFLSAPKLVLSDGEKVIGLKCEKNVLGEKDASGRQRPEPTGEFVEFEADTIIAAIGQEVVCGNINVGQGKKKNIEVDQLTFQTNIKGVFAGGDAVTGPKIAIDAIGQAQKASKAINSYLAGKIMPVYDLPLVYQDDLTKEDFKDREVINRVEHRTVDAQVRKTNFQPILPTMTEEEVLKEASRCLECGCKDYFGCQLVDYIKTYEIDTTKDYGKKDKKQKETDHPYIDHNQDKCVQCGLCVRTCQDVVGAAALGLVNRGFETIIAPEFENSLKDTDCISCGQCIDVCPTGAWLERRQNIKEIPLDLQKTKSVCSYCSIGCEVVYEHKDNVVYKASNLEGIKNTICGKGKFGIEHINDAHRILEPKVRIKGQYEPVSFDTSLYEVSKRLRSIQNLYGENQVAFVVSPKLTNEELKNISAIAKEIGTDIKGSFLINQESGIETVLGTNKSTLGFDELSSSDLIISVGQVYEHHPSLGIKLKKISQNTKMMSVSTESTRMNDWSEKLDVKNYEIFFAGVLKSLIEKGAVKEEILNKFSNGEELKNVISKVEVLTSMERAAEAYKNAKKPVIVADENTVQNEALKVLADITVLTGNDNKPNRGLIITKPKANSQGAWNLGFRTSGDEIINLLRNEEIKGLVVIGEDIISNNPELKESLEKLKLFVAFDVIENDTTKLAEFVLPLCSIAESKGTLVSADNSVKVVVEAIKPLSGKSNLQMFEKVAELLNTEALDDVEAECEKGLYIPKFVSMKKEYKIYDTVEKAYISKLKSNCVKVQ</sequence>
<feature type="domain" description="2Fe-2S ferredoxin-type" evidence="5">
    <location>
        <begin position="2"/>
        <end position="80"/>
    </location>
</feature>
<dbReference type="RefSeq" id="WP_209511427.1">
    <property type="nucleotide sequence ID" value="NZ_JAGGKS010000004.1"/>
</dbReference>
<dbReference type="InterPro" id="IPR028261">
    <property type="entry name" value="DPD_II"/>
</dbReference>
<dbReference type="SUPFAM" id="SSF46548">
    <property type="entry name" value="alpha-helical ferredoxin"/>
    <property type="match status" value="1"/>
</dbReference>
<dbReference type="Pfam" id="PF00384">
    <property type="entry name" value="Molybdopterin"/>
    <property type="match status" value="1"/>
</dbReference>
<dbReference type="InterPro" id="IPR017900">
    <property type="entry name" value="4Fe4S_Fe_S_CS"/>
</dbReference>
<dbReference type="PROSITE" id="PS00198">
    <property type="entry name" value="4FE4S_FER_1"/>
    <property type="match status" value="1"/>
</dbReference>
<dbReference type="GO" id="GO:0008863">
    <property type="term" value="F:formate dehydrogenase (NAD+) activity"/>
    <property type="evidence" value="ECO:0007669"/>
    <property type="project" value="UniProtKB-EC"/>
</dbReference>
<dbReference type="SUPFAM" id="SSF54862">
    <property type="entry name" value="4Fe-4S ferredoxins"/>
    <property type="match status" value="1"/>
</dbReference>
<dbReference type="Gene3D" id="3.50.50.60">
    <property type="entry name" value="FAD/NAD(P)-binding domain"/>
    <property type="match status" value="2"/>
</dbReference>
<reference evidence="7 8" key="1">
    <citation type="submission" date="2021-03" db="EMBL/GenBank/DDBJ databases">
        <title>Genomic Encyclopedia of Type Strains, Phase IV (KMG-IV): sequencing the most valuable type-strain genomes for metagenomic binning, comparative biology and taxonomic classification.</title>
        <authorList>
            <person name="Goeker M."/>
        </authorList>
    </citation>
    <scope>NUCLEOTIDE SEQUENCE [LARGE SCALE GENOMIC DNA]</scope>
    <source>
        <strain evidence="7 8">DSM 24004</strain>
    </source>
</reference>
<feature type="domain" description="4Fe-4S ferredoxin-type" evidence="6">
    <location>
        <begin position="603"/>
        <end position="634"/>
    </location>
</feature>
<evidence type="ECO:0000313" key="7">
    <source>
        <dbReference type="EMBL" id="MBP1925680.1"/>
    </source>
</evidence>
<dbReference type="SUPFAM" id="SSF51971">
    <property type="entry name" value="Nucleotide-binding domain"/>
    <property type="match status" value="1"/>
</dbReference>
<keyword evidence="2 7" id="KW-0560">Oxidoreductase</keyword>